<evidence type="ECO:0000256" key="7">
    <source>
        <dbReference type="SAM" id="Phobius"/>
    </source>
</evidence>
<accession>E4KNK1</accession>
<feature type="transmembrane region" description="Helical" evidence="7">
    <location>
        <begin position="173"/>
        <end position="199"/>
    </location>
</feature>
<dbReference type="AlphaFoldDB" id="E4KNK1"/>
<comment type="caution">
    <text evidence="9">The sequence shown here is derived from an EMBL/GenBank/DDBJ whole genome shotgun (WGS) entry which is preliminary data.</text>
</comment>
<feature type="transmembrane region" description="Helical" evidence="7">
    <location>
        <begin position="332"/>
        <end position="353"/>
    </location>
</feature>
<name>E4KNK1_9LACT</name>
<dbReference type="Pfam" id="PF00482">
    <property type="entry name" value="T2SSF"/>
    <property type="match status" value="2"/>
</dbReference>
<dbReference type="InterPro" id="IPR003004">
    <property type="entry name" value="GspF/PilC"/>
</dbReference>
<dbReference type="GO" id="GO:0005886">
    <property type="term" value="C:plasma membrane"/>
    <property type="evidence" value="ECO:0007669"/>
    <property type="project" value="UniProtKB-SubCell"/>
</dbReference>
<dbReference type="eggNOG" id="COG1459">
    <property type="taxonomic scope" value="Bacteria"/>
</dbReference>
<dbReference type="OrthoDB" id="2134211at2"/>
<dbReference type="PANTHER" id="PTHR30012">
    <property type="entry name" value="GENERAL SECRETION PATHWAY PROTEIN"/>
    <property type="match status" value="1"/>
</dbReference>
<dbReference type="InterPro" id="IPR018076">
    <property type="entry name" value="T2SS_GspF_dom"/>
</dbReference>
<dbReference type="Gene3D" id="1.20.81.30">
    <property type="entry name" value="Type II secretion system (T2SS), domain F"/>
    <property type="match status" value="2"/>
</dbReference>
<evidence type="ECO:0000259" key="8">
    <source>
        <dbReference type="Pfam" id="PF00482"/>
    </source>
</evidence>
<comment type="similarity">
    <text evidence="2">Belongs to the GSP F family.</text>
</comment>
<evidence type="ECO:0000256" key="2">
    <source>
        <dbReference type="ARBA" id="ARBA00005745"/>
    </source>
</evidence>
<feature type="domain" description="Type II secretion system protein GspF" evidence="8">
    <location>
        <begin position="31"/>
        <end position="150"/>
    </location>
</feature>
<feature type="transmembrane region" description="Helical" evidence="7">
    <location>
        <begin position="127"/>
        <end position="153"/>
    </location>
</feature>
<proteinExistence type="inferred from homology"/>
<dbReference type="Proteomes" id="UP000005990">
    <property type="component" value="Unassembled WGS sequence"/>
</dbReference>
<gene>
    <name evidence="9" type="ORF">HMPREF9257_0364</name>
</gene>
<keyword evidence="10" id="KW-1185">Reference proteome</keyword>
<sequence length="358" mass="41320">MATSLKKTMKNLNWFNRKPRIKIPKKQQAYFLKSIATLLQEGFSLIQALNFMKILLAKQTPALDHMMTLLGKGGQFDQALFDLGFSLACRSQVYYAQKQGRFNQGLLKAGQHIDLIHNYQKKLIQSLIYPLIMFAFLIGLLFLMRSFLLPHITSFISQELFDSNILVKSLISFFAYLPQLFLGSLGLILVSIGMLTYYFRRFAYLEQLRRLSKFPLLGHWVIKYASYKFTRELAYFYEGGYSLQQTLTFLLKYPIDPLMTHLAHHLEVGFKSGRDLATLLKECLIFAEDLPYVIHHAELTSQLASQCQLYSQKTFDDLLADISQKIAYVQPILFLIIAGLVLAMYLMMMLPMLTFDGF</sequence>
<dbReference type="RefSeq" id="WP_006418046.1">
    <property type="nucleotide sequence ID" value="NZ_AENN01000011.1"/>
</dbReference>
<evidence type="ECO:0000256" key="5">
    <source>
        <dbReference type="ARBA" id="ARBA00022989"/>
    </source>
</evidence>
<keyword evidence="4 7" id="KW-0812">Transmembrane</keyword>
<evidence type="ECO:0000256" key="1">
    <source>
        <dbReference type="ARBA" id="ARBA00004651"/>
    </source>
</evidence>
<evidence type="ECO:0000256" key="6">
    <source>
        <dbReference type="ARBA" id="ARBA00023136"/>
    </source>
</evidence>
<keyword evidence="6 7" id="KW-0472">Membrane</keyword>
<evidence type="ECO:0000313" key="10">
    <source>
        <dbReference type="Proteomes" id="UP000005990"/>
    </source>
</evidence>
<organism evidence="9 10">
    <name type="scientific">Eremococcus coleocola ACS-139-V-Col8</name>
    <dbReference type="NCBI Taxonomy" id="908337"/>
    <lineage>
        <taxon>Bacteria</taxon>
        <taxon>Bacillati</taxon>
        <taxon>Bacillota</taxon>
        <taxon>Bacilli</taxon>
        <taxon>Lactobacillales</taxon>
        <taxon>Aerococcaceae</taxon>
        <taxon>Eremococcus</taxon>
    </lineage>
</organism>
<evidence type="ECO:0000256" key="4">
    <source>
        <dbReference type="ARBA" id="ARBA00022692"/>
    </source>
</evidence>
<dbReference type="PANTHER" id="PTHR30012:SF0">
    <property type="entry name" value="TYPE II SECRETION SYSTEM PROTEIN F-RELATED"/>
    <property type="match status" value="1"/>
</dbReference>
<reference evidence="9 10" key="1">
    <citation type="submission" date="2010-10" db="EMBL/GenBank/DDBJ databases">
        <authorList>
            <person name="Durkin A.S."/>
            <person name="Madupu R."/>
            <person name="Torralba M."/>
            <person name="Gillis M."/>
            <person name="Methe B."/>
            <person name="Sutton G."/>
            <person name="Nelson K.E."/>
        </authorList>
    </citation>
    <scope>NUCLEOTIDE SEQUENCE [LARGE SCALE GENOMIC DNA]</scope>
    <source>
        <strain evidence="9 10">ACS-139-V-Col8</strain>
    </source>
</reference>
<evidence type="ECO:0000256" key="3">
    <source>
        <dbReference type="ARBA" id="ARBA00022475"/>
    </source>
</evidence>
<evidence type="ECO:0000313" key="9">
    <source>
        <dbReference type="EMBL" id="EFR31512.1"/>
    </source>
</evidence>
<dbReference type="NCBIfam" id="NF041012">
    <property type="entry name" value="T4P_ComGB"/>
    <property type="match status" value="1"/>
</dbReference>
<feature type="domain" description="Type II secretion system protein GspF" evidence="8">
    <location>
        <begin position="229"/>
        <end position="351"/>
    </location>
</feature>
<dbReference type="EMBL" id="AENN01000011">
    <property type="protein sequence ID" value="EFR31512.1"/>
    <property type="molecule type" value="Genomic_DNA"/>
</dbReference>
<comment type="subcellular location">
    <subcellularLocation>
        <location evidence="1">Cell membrane</location>
        <topology evidence="1">Multi-pass membrane protein</topology>
    </subcellularLocation>
</comment>
<protein>
    <submittedName>
        <fullName evidence="9">Bacterial type II secretion system domain protein F</fullName>
    </submittedName>
</protein>
<dbReference type="InterPro" id="IPR047692">
    <property type="entry name" value="T4P_ComGB"/>
</dbReference>
<keyword evidence="3" id="KW-1003">Cell membrane</keyword>
<dbReference type="PRINTS" id="PR00812">
    <property type="entry name" value="BCTERIALGSPF"/>
</dbReference>
<dbReference type="InterPro" id="IPR042094">
    <property type="entry name" value="T2SS_GspF_sf"/>
</dbReference>
<dbReference type="STRING" id="908337.HMPREF9257_0364"/>
<keyword evidence="5 7" id="KW-1133">Transmembrane helix</keyword>